<name>A0A4Q5LQL2_9BACT</name>
<comment type="caution">
    <text evidence="1">The sequence shown here is derived from an EMBL/GenBank/DDBJ whole genome shotgun (WGS) entry which is preliminary data.</text>
</comment>
<dbReference type="AlphaFoldDB" id="A0A4Q5LQL2"/>
<organism evidence="1 2">
    <name type="scientific">Emticicia agri</name>
    <dbReference type="NCBI Taxonomy" id="2492393"/>
    <lineage>
        <taxon>Bacteria</taxon>
        <taxon>Pseudomonadati</taxon>
        <taxon>Bacteroidota</taxon>
        <taxon>Cytophagia</taxon>
        <taxon>Cytophagales</taxon>
        <taxon>Leadbetterellaceae</taxon>
        <taxon>Emticicia</taxon>
    </lineage>
</organism>
<sequence>MEAYIEYFNKNYDVNTIEELLLGLRAMGASQIETIRVLRSELKLSLPEADKIVLNSEAWNDMKEATIQLRENIWEALNSLED</sequence>
<gene>
    <name evidence="1" type="ORF">EWM59_26860</name>
</gene>
<accession>A0A4Q5LQL2</accession>
<dbReference type="RefSeq" id="WP_130024299.1">
    <property type="nucleotide sequence ID" value="NZ_SEWF01000094.1"/>
</dbReference>
<dbReference type="EMBL" id="SEWF01000094">
    <property type="protein sequence ID" value="RYU91771.1"/>
    <property type="molecule type" value="Genomic_DNA"/>
</dbReference>
<evidence type="ECO:0000313" key="2">
    <source>
        <dbReference type="Proteomes" id="UP000293162"/>
    </source>
</evidence>
<dbReference type="OrthoDB" id="9840875at2"/>
<dbReference type="Proteomes" id="UP000293162">
    <property type="component" value="Unassembled WGS sequence"/>
</dbReference>
<evidence type="ECO:0000313" key="1">
    <source>
        <dbReference type="EMBL" id="RYU91771.1"/>
    </source>
</evidence>
<proteinExistence type="predicted"/>
<keyword evidence="2" id="KW-1185">Reference proteome</keyword>
<protein>
    <submittedName>
        <fullName evidence="1">Uncharacterized protein</fullName>
    </submittedName>
</protein>
<reference evidence="1 2" key="1">
    <citation type="submission" date="2019-02" db="EMBL/GenBank/DDBJ databases">
        <title>Bacterial novel species Emticicia sp. 17J42-9 isolated from soil.</title>
        <authorList>
            <person name="Jung H.-Y."/>
        </authorList>
    </citation>
    <scope>NUCLEOTIDE SEQUENCE [LARGE SCALE GENOMIC DNA]</scope>
    <source>
        <strain evidence="1 2">17J42-9</strain>
    </source>
</reference>